<comment type="caution">
    <text evidence="2">The sequence shown here is derived from an EMBL/GenBank/DDBJ whole genome shotgun (WGS) entry which is preliminary data.</text>
</comment>
<organism evidence="2 3">
    <name type="scientific">Sphingobium fluviale</name>
    <dbReference type="NCBI Taxonomy" id="2506423"/>
    <lineage>
        <taxon>Bacteria</taxon>
        <taxon>Pseudomonadati</taxon>
        <taxon>Pseudomonadota</taxon>
        <taxon>Alphaproteobacteria</taxon>
        <taxon>Sphingomonadales</taxon>
        <taxon>Sphingomonadaceae</taxon>
        <taxon>Sphingobium</taxon>
    </lineage>
</organism>
<protein>
    <submittedName>
        <fullName evidence="2">Uncharacterized protein</fullName>
    </submittedName>
</protein>
<reference evidence="3" key="1">
    <citation type="submission" date="2019-01" db="EMBL/GenBank/DDBJ databases">
        <title>Cytophagaceae bacterium strain CAR-16.</title>
        <authorList>
            <person name="Chen W.-M."/>
        </authorList>
    </citation>
    <scope>NUCLEOTIDE SEQUENCE [LARGE SCALE GENOMIC DNA]</scope>
    <source>
        <strain evidence="3">CHR27</strain>
    </source>
</reference>
<feature type="transmembrane region" description="Helical" evidence="1">
    <location>
        <begin position="88"/>
        <end position="109"/>
    </location>
</feature>
<keyword evidence="1" id="KW-0472">Membrane</keyword>
<sequence length="206" mass="23503">MWHWVDWIWHVKGSVAIDPAQSCDEAFDRIEPLFHQVGTTHERNGSILTFSKKDPVAQDKLATFESGVLRIEREASGLMLNYRLASRMLLFCFLAPLMFLAFAQVTVLISKWEEPKKEATAKEEKKEPAVLPQHAIDKFLGAPAPEKPKKDDKSKEEDKKLKPTASYVFAGLFAFLYIVGRVLEARLVRGLFRKALVIESDRFPSR</sequence>
<evidence type="ECO:0000313" key="3">
    <source>
        <dbReference type="Proteomes" id="UP000290958"/>
    </source>
</evidence>
<dbReference type="EMBL" id="SBKP01000006">
    <property type="protein sequence ID" value="RXR29075.1"/>
    <property type="molecule type" value="Genomic_DNA"/>
</dbReference>
<keyword evidence="3" id="KW-1185">Reference proteome</keyword>
<keyword evidence="1" id="KW-1133">Transmembrane helix</keyword>
<gene>
    <name evidence="2" type="ORF">EQG66_08230</name>
</gene>
<name>A0A4Q1KID8_9SPHN</name>
<feature type="transmembrane region" description="Helical" evidence="1">
    <location>
        <begin position="164"/>
        <end position="183"/>
    </location>
</feature>
<proteinExistence type="predicted"/>
<evidence type="ECO:0000256" key="1">
    <source>
        <dbReference type="SAM" id="Phobius"/>
    </source>
</evidence>
<dbReference type="Proteomes" id="UP000290958">
    <property type="component" value="Unassembled WGS sequence"/>
</dbReference>
<dbReference type="OrthoDB" id="7282338at2"/>
<keyword evidence="1" id="KW-0812">Transmembrane</keyword>
<accession>A0A4Q1KID8</accession>
<evidence type="ECO:0000313" key="2">
    <source>
        <dbReference type="EMBL" id="RXR29075.1"/>
    </source>
</evidence>
<dbReference type="AlphaFoldDB" id="A0A4Q1KID8"/>